<gene>
    <name evidence="1" type="ORF">E1212_16540</name>
</gene>
<reference evidence="1 2" key="1">
    <citation type="submission" date="2019-02" db="EMBL/GenBank/DDBJ databases">
        <title>Draft genome sequences of novel Actinobacteria.</title>
        <authorList>
            <person name="Sahin N."/>
            <person name="Ay H."/>
            <person name="Saygin H."/>
        </authorList>
    </citation>
    <scope>NUCLEOTIDE SEQUENCE [LARGE SCALE GENOMIC DNA]</scope>
    <source>
        <strain evidence="1 2">KC603</strain>
    </source>
</reference>
<dbReference type="EMBL" id="SMKL01000035">
    <property type="protein sequence ID" value="TDC50027.1"/>
    <property type="molecule type" value="Genomic_DNA"/>
</dbReference>
<accession>A0A4R4RKD4</accession>
<evidence type="ECO:0000313" key="2">
    <source>
        <dbReference type="Proteomes" id="UP000295621"/>
    </source>
</evidence>
<keyword evidence="2" id="KW-1185">Reference proteome</keyword>
<dbReference type="OrthoDB" id="4569917at2"/>
<proteinExistence type="predicted"/>
<evidence type="ECO:0008006" key="3">
    <source>
        <dbReference type="Google" id="ProtNLM"/>
    </source>
</evidence>
<dbReference type="AlphaFoldDB" id="A0A4R4RKD4"/>
<dbReference type="RefSeq" id="WP_131984382.1">
    <property type="nucleotide sequence ID" value="NZ_SMKL01000035.1"/>
</dbReference>
<comment type="caution">
    <text evidence="1">The sequence shown here is derived from an EMBL/GenBank/DDBJ whole genome shotgun (WGS) entry which is preliminary data.</text>
</comment>
<evidence type="ECO:0000313" key="1">
    <source>
        <dbReference type="EMBL" id="TDC50027.1"/>
    </source>
</evidence>
<organism evidence="1 2">
    <name type="scientific">Jiangella ureilytica</name>
    <dbReference type="NCBI Taxonomy" id="2530374"/>
    <lineage>
        <taxon>Bacteria</taxon>
        <taxon>Bacillati</taxon>
        <taxon>Actinomycetota</taxon>
        <taxon>Actinomycetes</taxon>
        <taxon>Jiangellales</taxon>
        <taxon>Jiangellaceae</taxon>
        <taxon>Jiangella</taxon>
    </lineage>
</organism>
<sequence length="154" mass="15706">MNRWARGLVVGTVATTALNLATYADMLVRGRPASAVPADAVGTLAGRAGVRLGDEPRAAHRREAAGVLSGYATGVGLAMSYVLAEPHVRGRRPFWVVAAAVGATAMTVGNVPAIASGSTHPRQWDAADWLADVVPHAAYGLAAVATADAIGRPS</sequence>
<dbReference type="Proteomes" id="UP000295621">
    <property type="component" value="Unassembled WGS sequence"/>
</dbReference>
<protein>
    <recommendedName>
        <fullName evidence="3">DUF1440 domain-containing protein</fullName>
    </recommendedName>
</protein>
<name>A0A4R4RKD4_9ACTN</name>